<dbReference type="PANTHER" id="PTHR47053:SF1">
    <property type="entry name" value="MUREIN DD-ENDOPEPTIDASE MEPH-RELATED"/>
    <property type="match status" value="1"/>
</dbReference>
<organism evidence="7 8">
    <name type="scientific">Halomonas binhaiensis</name>
    <dbReference type="NCBI Taxonomy" id="2562282"/>
    <lineage>
        <taxon>Bacteria</taxon>
        <taxon>Pseudomonadati</taxon>
        <taxon>Pseudomonadota</taxon>
        <taxon>Gammaproteobacteria</taxon>
        <taxon>Oceanospirillales</taxon>
        <taxon>Halomonadaceae</taxon>
        <taxon>Halomonas</taxon>
    </lineage>
</organism>
<dbReference type="KEGG" id="hbh:E4T21_19995"/>
<evidence type="ECO:0000259" key="6">
    <source>
        <dbReference type="PROSITE" id="PS51935"/>
    </source>
</evidence>
<evidence type="ECO:0000313" key="8">
    <source>
        <dbReference type="Proteomes" id="UP000324285"/>
    </source>
</evidence>
<dbReference type="EMBL" id="CP038437">
    <property type="protein sequence ID" value="QEM83589.1"/>
    <property type="molecule type" value="Genomic_DNA"/>
</dbReference>
<dbReference type="GO" id="GO:0006508">
    <property type="term" value="P:proteolysis"/>
    <property type="evidence" value="ECO:0007669"/>
    <property type="project" value="UniProtKB-KW"/>
</dbReference>
<dbReference type="InterPro" id="IPR038765">
    <property type="entry name" value="Papain-like_cys_pep_sf"/>
</dbReference>
<protein>
    <submittedName>
        <fullName evidence="7">C40 family peptidase</fullName>
    </submittedName>
</protein>
<proteinExistence type="inferred from homology"/>
<sequence length="161" mass="17103">MMPAPFPFVRVLPWLLAMLVMAGCSSPQLSTQDGSQGLSMERALVLTEARSAIGTPYRYGGNDERGMDCSGLVQMAYSRAGISVPRTSQSQYDNLPPIDSARPGDLLFFSTGKGSGVSHVGIYMGDDTMVHAPGSGRRVTTTSLALDYWSEHFVGAAAPAP</sequence>
<dbReference type="PANTHER" id="PTHR47053">
    <property type="entry name" value="MUREIN DD-ENDOPEPTIDASE MEPH-RELATED"/>
    <property type="match status" value="1"/>
</dbReference>
<reference evidence="7" key="1">
    <citation type="submission" date="2021-02" db="EMBL/GenBank/DDBJ databases">
        <title>Strain Y2R2, a novel species of the genus Halomonas.</title>
        <authorList>
            <person name="Huang H."/>
        </authorList>
    </citation>
    <scope>NUCLEOTIDE SEQUENCE</scope>
    <source>
        <strain evidence="7">Y2R2</strain>
    </source>
</reference>
<dbReference type="PROSITE" id="PS51935">
    <property type="entry name" value="NLPC_P60"/>
    <property type="match status" value="1"/>
</dbReference>
<dbReference type="RefSeq" id="WP_149286711.1">
    <property type="nucleotide sequence ID" value="NZ_CP038437.2"/>
</dbReference>
<dbReference type="Pfam" id="PF00877">
    <property type="entry name" value="NLPC_P60"/>
    <property type="match status" value="1"/>
</dbReference>
<evidence type="ECO:0000256" key="1">
    <source>
        <dbReference type="ARBA" id="ARBA00007074"/>
    </source>
</evidence>
<evidence type="ECO:0000256" key="4">
    <source>
        <dbReference type="ARBA" id="ARBA00022807"/>
    </source>
</evidence>
<dbReference type="GO" id="GO:0008234">
    <property type="term" value="F:cysteine-type peptidase activity"/>
    <property type="evidence" value="ECO:0007669"/>
    <property type="project" value="UniProtKB-KW"/>
</dbReference>
<feature type="signal peptide" evidence="5">
    <location>
        <begin position="1"/>
        <end position="22"/>
    </location>
</feature>
<keyword evidence="8" id="KW-1185">Reference proteome</keyword>
<dbReference type="AlphaFoldDB" id="A0A5C1NP11"/>
<keyword evidence="3" id="KW-0378">Hydrolase</keyword>
<dbReference type="Gene3D" id="3.90.1720.10">
    <property type="entry name" value="endopeptidase domain like (from Nostoc punctiforme)"/>
    <property type="match status" value="1"/>
</dbReference>
<keyword evidence="2" id="KW-0645">Protease</keyword>
<dbReference type="SUPFAM" id="SSF54001">
    <property type="entry name" value="Cysteine proteinases"/>
    <property type="match status" value="1"/>
</dbReference>
<keyword evidence="4" id="KW-0788">Thiol protease</keyword>
<dbReference type="OrthoDB" id="9807055at2"/>
<evidence type="ECO:0000256" key="5">
    <source>
        <dbReference type="SAM" id="SignalP"/>
    </source>
</evidence>
<name>A0A5C1NP11_9GAMM</name>
<feature type="domain" description="NlpC/P60" evidence="6">
    <location>
        <begin position="39"/>
        <end position="160"/>
    </location>
</feature>
<dbReference type="Proteomes" id="UP000324285">
    <property type="component" value="Chromosome"/>
</dbReference>
<accession>A0A5C1NP11</accession>
<comment type="similarity">
    <text evidence="1">Belongs to the peptidase C40 family.</text>
</comment>
<evidence type="ECO:0000256" key="3">
    <source>
        <dbReference type="ARBA" id="ARBA00022801"/>
    </source>
</evidence>
<feature type="chain" id="PRO_5022872632" evidence="5">
    <location>
        <begin position="23"/>
        <end position="161"/>
    </location>
</feature>
<dbReference type="InterPro" id="IPR051202">
    <property type="entry name" value="Peptidase_C40"/>
</dbReference>
<evidence type="ECO:0000313" key="7">
    <source>
        <dbReference type="EMBL" id="QEM83589.1"/>
    </source>
</evidence>
<evidence type="ECO:0000256" key="2">
    <source>
        <dbReference type="ARBA" id="ARBA00022670"/>
    </source>
</evidence>
<dbReference type="InterPro" id="IPR000064">
    <property type="entry name" value="NLP_P60_dom"/>
</dbReference>
<keyword evidence="5" id="KW-0732">Signal</keyword>
<gene>
    <name evidence="7" type="ORF">E4T21_19995</name>
</gene>